<keyword evidence="1" id="KW-0479">Metal-binding</keyword>
<dbReference type="GO" id="GO:0006355">
    <property type="term" value="P:regulation of DNA-templated transcription"/>
    <property type="evidence" value="ECO:0007669"/>
    <property type="project" value="InterPro"/>
</dbReference>
<dbReference type="SUPFAM" id="SSF57716">
    <property type="entry name" value="Glucocorticoid receptor-like (DNA-binding domain)"/>
    <property type="match status" value="1"/>
</dbReference>
<organism evidence="4 5">
    <name type="scientific">Aporhodopirellula rubra</name>
    <dbReference type="NCBI Taxonomy" id="980271"/>
    <lineage>
        <taxon>Bacteria</taxon>
        <taxon>Pseudomonadati</taxon>
        <taxon>Planctomycetota</taxon>
        <taxon>Planctomycetia</taxon>
        <taxon>Pirellulales</taxon>
        <taxon>Pirellulaceae</taxon>
        <taxon>Aporhodopirellula</taxon>
    </lineage>
</organism>
<accession>A0A7W5E4W0</accession>
<feature type="region of interest" description="Disordered" evidence="3">
    <location>
        <begin position="30"/>
        <end position="53"/>
    </location>
</feature>
<evidence type="ECO:0000313" key="5">
    <source>
        <dbReference type="Proteomes" id="UP000536179"/>
    </source>
</evidence>
<evidence type="ECO:0000256" key="1">
    <source>
        <dbReference type="ARBA" id="ARBA00022723"/>
    </source>
</evidence>
<gene>
    <name evidence="4" type="ORF">FHS27_005478</name>
</gene>
<reference evidence="4 5" key="1">
    <citation type="submission" date="2020-08" db="EMBL/GenBank/DDBJ databases">
        <title>Genomic Encyclopedia of Type Strains, Phase III (KMG-III): the genomes of soil and plant-associated and newly described type strains.</title>
        <authorList>
            <person name="Whitman W."/>
        </authorList>
    </citation>
    <scope>NUCLEOTIDE SEQUENCE [LARGE SCALE GENOMIC DNA]</scope>
    <source>
        <strain evidence="4 5">CECT 8075</strain>
    </source>
</reference>
<name>A0A7W5E4W0_9BACT</name>
<dbReference type="InterPro" id="IPR005584">
    <property type="entry name" value="DNA_gyrase_inhibitor_YacG"/>
</dbReference>
<evidence type="ECO:0008006" key="6">
    <source>
        <dbReference type="Google" id="ProtNLM"/>
    </source>
</evidence>
<dbReference type="EMBL" id="JACHXU010000025">
    <property type="protein sequence ID" value="MBB3209638.1"/>
    <property type="molecule type" value="Genomic_DNA"/>
</dbReference>
<dbReference type="PANTHER" id="PTHR36150">
    <property type="entry name" value="DNA GYRASE INHIBITOR YACG"/>
    <property type="match status" value="1"/>
</dbReference>
<evidence type="ECO:0000256" key="2">
    <source>
        <dbReference type="ARBA" id="ARBA00022833"/>
    </source>
</evidence>
<feature type="compositionally biased region" description="Basic and acidic residues" evidence="3">
    <location>
        <begin position="41"/>
        <end position="53"/>
    </location>
</feature>
<dbReference type="InterPro" id="IPR013088">
    <property type="entry name" value="Znf_NHR/GATA"/>
</dbReference>
<evidence type="ECO:0000256" key="3">
    <source>
        <dbReference type="SAM" id="MobiDB-lite"/>
    </source>
</evidence>
<dbReference type="AlphaFoldDB" id="A0A7W5E4W0"/>
<sequence>MSDETPTPPFCTSRCQLIDLGRWFNEEIGVPFEGEPGDTPVEYRDETLPERDG</sequence>
<dbReference type="Pfam" id="PF03884">
    <property type="entry name" value="YacG"/>
    <property type="match status" value="1"/>
</dbReference>
<dbReference type="Gene3D" id="3.30.50.10">
    <property type="entry name" value="Erythroid Transcription Factor GATA-1, subunit A"/>
    <property type="match status" value="1"/>
</dbReference>
<keyword evidence="2" id="KW-0862">Zinc</keyword>
<protein>
    <recommendedName>
        <fullName evidence="6">DNA gyrase inhibitor YacG</fullName>
    </recommendedName>
</protein>
<dbReference type="GO" id="GO:0008270">
    <property type="term" value="F:zinc ion binding"/>
    <property type="evidence" value="ECO:0007669"/>
    <property type="project" value="InterPro"/>
</dbReference>
<comment type="caution">
    <text evidence="4">The sequence shown here is derived from an EMBL/GenBank/DDBJ whole genome shotgun (WGS) entry which is preliminary data.</text>
</comment>
<dbReference type="Proteomes" id="UP000536179">
    <property type="component" value="Unassembled WGS sequence"/>
</dbReference>
<proteinExistence type="predicted"/>
<dbReference type="PANTHER" id="PTHR36150:SF1">
    <property type="entry name" value="DNA GYRASE INHIBITOR YACG"/>
    <property type="match status" value="1"/>
</dbReference>
<keyword evidence="5" id="KW-1185">Reference proteome</keyword>
<evidence type="ECO:0000313" key="4">
    <source>
        <dbReference type="EMBL" id="MBB3209638.1"/>
    </source>
</evidence>